<reference evidence="1" key="1">
    <citation type="journal article" date="2014" name="Int. J. Syst. Evol. Microbiol.">
        <title>Complete genome sequence of Corynebacterium casei LMG S-19264T (=DSM 44701T), isolated from a smear-ripened cheese.</title>
        <authorList>
            <consortium name="US DOE Joint Genome Institute (JGI-PGF)"/>
            <person name="Walter F."/>
            <person name="Albersmeier A."/>
            <person name="Kalinowski J."/>
            <person name="Ruckert C."/>
        </authorList>
    </citation>
    <scope>NUCLEOTIDE SEQUENCE</scope>
    <source>
        <strain evidence="1">CGMCC 1.12506</strain>
    </source>
</reference>
<dbReference type="RefSeq" id="WP_188362561.1">
    <property type="nucleotide sequence ID" value="NZ_BMFG01000008.1"/>
</dbReference>
<dbReference type="EMBL" id="BMFG01000008">
    <property type="protein sequence ID" value="GGD30912.1"/>
    <property type="molecule type" value="Genomic_DNA"/>
</dbReference>
<name>A0A916Y4R3_9FLAO</name>
<keyword evidence="2" id="KW-1185">Reference proteome</keyword>
<proteinExistence type="predicted"/>
<reference evidence="1" key="2">
    <citation type="submission" date="2020-09" db="EMBL/GenBank/DDBJ databases">
        <authorList>
            <person name="Sun Q."/>
            <person name="Zhou Y."/>
        </authorList>
    </citation>
    <scope>NUCLEOTIDE SEQUENCE</scope>
    <source>
        <strain evidence="1">CGMCC 1.12506</strain>
    </source>
</reference>
<protein>
    <submittedName>
        <fullName evidence="1">Uncharacterized protein</fullName>
    </submittedName>
</protein>
<accession>A0A916Y4R3</accession>
<sequence>MKLTAKEILLKEIMIDPFNPRFTVNKTFDELDYVDIRHNAFYLIVFSHNGFTQPAKDFAFKNKIMIFDSTQLAHIISEDPNKDWKCLNLFD</sequence>
<comment type="caution">
    <text evidence="1">The sequence shown here is derived from an EMBL/GenBank/DDBJ whole genome shotgun (WGS) entry which is preliminary data.</text>
</comment>
<evidence type="ECO:0000313" key="1">
    <source>
        <dbReference type="EMBL" id="GGD30912.1"/>
    </source>
</evidence>
<dbReference type="Proteomes" id="UP000625735">
    <property type="component" value="Unassembled WGS sequence"/>
</dbReference>
<dbReference type="AlphaFoldDB" id="A0A916Y4R3"/>
<evidence type="ECO:0000313" key="2">
    <source>
        <dbReference type="Proteomes" id="UP000625735"/>
    </source>
</evidence>
<organism evidence="1 2">
    <name type="scientific">Flavobacterium orientale</name>
    <dbReference type="NCBI Taxonomy" id="1756020"/>
    <lineage>
        <taxon>Bacteria</taxon>
        <taxon>Pseudomonadati</taxon>
        <taxon>Bacteroidota</taxon>
        <taxon>Flavobacteriia</taxon>
        <taxon>Flavobacteriales</taxon>
        <taxon>Flavobacteriaceae</taxon>
        <taxon>Flavobacterium</taxon>
    </lineage>
</organism>
<gene>
    <name evidence="1" type="ORF">GCM10011343_21310</name>
</gene>